<dbReference type="RefSeq" id="XP_022934237.1">
    <property type="nucleotide sequence ID" value="XM_023078469.1"/>
</dbReference>
<proteinExistence type="predicted"/>
<dbReference type="AlphaFoldDB" id="A0A6J1F251"/>
<sequence length="131" mass="15108">MSVGEENETFFIKNSQISGWIRRLRYRTRRYLDDFHNLNSSSIEAAALLYSLFILDERFSTLYSGYVHDDSRFVWNFLADRTSIPKENTSSVCSQNCDDKSEVCIRVETGKGTCIISTTSLPGTFRHTQQD</sequence>
<protein>
    <submittedName>
        <fullName evidence="2">Nicastrin-like isoform X1</fullName>
    </submittedName>
</protein>
<dbReference type="KEGG" id="cmos:111441464"/>
<gene>
    <name evidence="2" type="primary">LOC111441464</name>
</gene>
<organism evidence="1 2">
    <name type="scientific">Cucurbita moschata</name>
    <name type="common">Winter crookneck squash</name>
    <name type="synonym">Cucurbita pepo var. moschata</name>
    <dbReference type="NCBI Taxonomy" id="3662"/>
    <lineage>
        <taxon>Eukaryota</taxon>
        <taxon>Viridiplantae</taxon>
        <taxon>Streptophyta</taxon>
        <taxon>Embryophyta</taxon>
        <taxon>Tracheophyta</taxon>
        <taxon>Spermatophyta</taxon>
        <taxon>Magnoliopsida</taxon>
        <taxon>eudicotyledons</taxon>
        <taxon>Gunneridae</taxon>
        <taxon>Pentapetalae</taxon>
        <taxon>rosids</taxon>
        <taxon>fabids</taxon>
        <taxon>Cucurbitales</taxon>
        <taxon>Cucurbitaceae</taxon>
        <taxon>Cucurbiteae</taxon>
        <taxon>Cucurbita</taxon>
    </lineage>
</organism>
<keyword evidence="1" id="KW-1185">Reference proteome</keyword>
<name>A0A6J1F251_CUCMO</name>
<reference evidence="2" key="1">
    <citation type="submission" date="2025-08" db="UniProtKB">
        <authorList>
            <consortium name="RefSeq"/>
        </authorList>
    </citation>
    <scope>IDENTIFICATION</scope>
    <source>
        <tissue evidence="2">Young leaves</tissue>
    </source>
</reference>
<evidence type="ECO:0000313" key="1">
    <source>
        <dbReference type="Proteomes" id="UP000504609"/>
    </source>
</evidence>
<accession>A0A6J1F251</accession>
<dbReference type="GeneID" id="111441464"/>
<evidence type="ECO:0000313" key="2">
    <source>
        <dbReference type="RefSeq" id="XP_022934237.1"/>
    </source>
</evidence>
<dbReference type="Proteomes" id="UP000504609">
    <property type="component" value="Unplaced"/>
</dbReference>